<protein>
    <recommendedName>
        <fullName evidence="1">diguanylate cyclase</fullName>
        <ecNumber evidence="1">2.7.7.65</ecNumber>
    </recommendedName>
</protein>
<feature type="transmembrane region" description="Helical" evidence="3">
    <location>
        <begin position="169"/>
        <end position="192"/>
    </location>
</feature>
<feature type="transmembrane region" description="Helical" evidence="3">
    <location>
        <begin position="139"/>
        <end position="157"/>
    </location>
</feature>
<keyword evidence="6" id="KW-1185">Reference proteome</keyword>
<dbReference type="SMART" id="SM00267">
    <property type="entry name" value="GGDEF"/>
    <property type="match status" value="1"/>
</dbReference>
<dbReference type="InterPro" id="IPR043128">
    <property type="entry name" value="Rev_trsase/Diguanyl_cyclase"/>
</dbReference>
<accession>A0ABS7IYP2</accession>
<dbReference type="Proteomes" id="UP000783253">
    <property type="component" value="Unassembled WGS sequence"/>
</dbReference>
<evidence type="ECO:0000256" key="2">
    <source>
        <dbReference type="ARBA" id="ARBA00034247"/>
    </source>
</evidence>
<dbReference type="EC" id="2.7.7.65" evidence="1"/>
<dbReference type="EMBL" id="JAIGNK010000001">
    <property type="protein sequence ID" value="MBX7457572.1"/>
    <property type="molecule type" value="Genomic_DNA"/>
</dbReference>
<dbReference type="Pfam" id="PF07695">
    <property type="entry name" value="7TMR-DISM_7TM"/>
    <property type="match status" value="1"/>
</dbReference>
<dbReference type="InterPro" id="IPR029787">
    <property type="entry name" value="Nucleotide_cyclase"/>
</dbReference>
<feature type="domain" description="GGDEF" evidence="4">
    <location>
        <begin position="388"/>
        <end position="521"/>
    </location>
</feature>
<evidence type="ECO:0000256" key="3">
    <source>
        <dbReference type="SAM" id="Phobius"/>
    </source>
</evidence>
<dbReference type="PROSITE" id="PS50887">
    <property type="entry name" value="GGDEF"/>
    <property type="match status" value="1"/>
</dbReference>
<feature type="transmembrane region" description="Helical" evidence="3">
    <location>
        <begin position="292"/>
        <end position="313"/>
    </location>
</feature>
<feature type="transmembrane region" description="Helical" evidence="3">
    <location>
        <begin position="235"/>
        <end position="252"/>
    </location>
</feature>
<gene>
    <name evidence="5" type="ORF">K3152_04860</name>
</gene>
<dbReference type="InterPro" id="IPR050469">
    <property type="entry name" value="Diguanylate_Cyclase"/>
</dbReference>
<evidence type="ECO:0000259" key="4">
    <source>
        <dbReference type="PROSITE" id="PS50887"/>
    </source>
</evidence>
<dbReference type="PANTHER" id="PTHR45138">
    <property type="entry name" value="REGULATORY COMPONENTS OF SENSORY TRANSDUCTION SYSTEM"/>
    <property type="match status" value="1"/>
</dbReference>
<organism evidence="5 6">
    <name type="scientific">Qipengyuania polymorpha</name>
    <dbReference type="NCBI Taxonomy" id="2867234"/>
    <lineage>
        <taxon>Bacteria</taxon>
        <taxon>Pseudomonadati</taxon>
        <taxon>Pseudomonadota</taxon>
        <taxon>Alphaproteobacteria</taxon>
        <taxon>Sphingomonadales</taxon>
        <taxon>Erythrobacteraceae</taxon>
        <taxon>Qipengyuania</taxon>
    </lineage>
</organism>
<dbReference type="Pfam" id="PF00990">
    <property type="entry name" value="GGDEF"/>
    <property type="match status" value="1"/>
</dbReference>
<evidence type="ECO:0000313" key="6">
    <source>
        <dbReference type="Proteomes" id="UP000783253"/>
    </source>
</evidence>
<evidence type="ECO:0000313" key="5">
    <source>
        <dbReference type="EMBL" id="MBX7457572.1"/>
    </source>
</evidence>
<sequence length="529" mass="58490">MGGAETLEEALDLTQAELDCSPDRFLKRQTFLRSHAEVPEAYAVEQQELVWQTDPAKFDHMLLRFAYANGEQRVVDVDPQMAARDWFVRTRFSVAVPEADARLLAVDMVVEKPRTYAIAREARLVGEAEAAGEHYYRSLIYALLCGLLIVPIVYDLFFMRLLRFRFVTWHAVMTLGMLGFVLSNSGLIFLFFPDIPLGVRWQLNTVTLAVLAGAAIFFVLSLLEKGKVPKKLSNVLIGFTALMLVIKALSFLDLEELRILSHIAFLYAMLPMSITLLVVIATALLNESRGAIYLLFAFGGFVIAGILALLTNLNLYHPPFHVDELVFAALVLLVLGSSAAVGDRFMVLRVERDRARIRAIKLGRIALTDSLTGLANRRAFDAIEEIGEEQALLVADIDHFKAINDEKGHTTGDAVLCHMASIMREEFAGNPASTIYRLGGEEFAIVFSCTDEAVLRQIAEDLRRNVDGNIGEEVMGIPHATISIGCAMGGGRTPHEVFEKADEALYKAKRAGRNRSAIADSGGRIEVIS</sequence>
<evidence type="ECO:0000256" key="1">
    <source>
        <dbReference type="ARBA" id="ARBA00012528"/>
    </source>
</evidence>
<keyword evidence="3" id="KW-1133">Transmembrane helix</keyword>
<comment type="caution">
    <text evidence="5">The sequence shown here is derived from an EMBL/GenBank/DDBJ whole genome shotgun (WGS) entry which is preliminary data.</text>
</comment>
<feature type="transmembrane region" description="Helical" evidence="3">
    <location>
        <begin position="264"/>
        <end position="285"/>
    </location>
</feature>
<keyword evidence="3" id="KW-0472">Membrane</keyword>
<dbReference type="SUPFAM" id="SSF55073">
    <property type="entry name" value="Nucleotide cyclase"/>
    <property type="match status" value="1"/>
</dbReference>
<feature type="transmembrane region" description="Helical" evidence="3">
    <location>
        <begin position="204"/>
        <end position="223"/>
    </location>
</feature>
<comment type="catalytic activity">
    <reaction evidence="2">
        <text>2 GTP = 3',3'-c-di-GMP + 2 diphosphate</text>
        <dbReference type="Rhea" id="RHEA:24898"/>
        <dbReference type="ChEBI" id="CHEBI:33019"/>
        <dbReference type="ChEBI" id="CHEBI:37565"/>
        <dbReference type="ChEBI" id="CHEBI:58805"/>
        <dbReference type="EC" id="2.7.7.65"/>
    </reaction>
</comment>
<dbReference type="Gene3D" id="3.30.70.270">
    <property type="match status" value="1"/>
</dbReference>
<proteinExistence type="predicted"/>
<dbReference type="InterPro" id="IPR000160">
    <property type="entry name" value="GGDEF_dom"/>
</dbReference>
<dbReference type="RefSeq" id="WP_221572883.1">
    <property type="nucleotide sequence ID" value="NZ_JAIGNK010000001.1"/>
</dbReference>
<dbReference type="InterPro" id="IPR011623">
    <property type="entry name" value="7TMR_DISM_rcpt_extracell_dom1"/>
</dbReference>
<keyword evidence="3" id="KW-0812">Transmembrane</keyword>
<feature type="transmembrane region" description="Helical" evidence="3">
    <location>
        <begin position="325"/>
        <end position="348"/>
    </location>
</feature>
<dbReference type="PANTHER" id="PTHR45138:SF9">
    <property type="entry name" value="DIGUANYLATE CYCLASE DGCM-RELATED"/>
    <property type="match status" value="1"/>
</dbReference>
<dbReference type="NCBIfam" id="TIGR00254">
    <property type="entry name" value="GGDEF"/>
    <property type="match status" value="1"/>
</dbReference>
<dbReference type="CDD" id="cd01949">
    <property type="entry name" value="GGDEF"/>
    <property type="match status" value="1"/>
</dbReference>
<name>A0ABS7IYP2_9SPHN</name>
<reference evidence="5 6" key="1">
    <citation type="submission" date="2021-08" db="EMBL/GenBank/DDBJ databases">
        <title>Comparative Genomics Analysis of the Genus Qipengyuania Reveals Extensive Genetic Diversity and Metabolic Versatility, Including the Description of Fifteen Novel Species.</title>
        <authorList>
            <person name="Liu Y."/>
        </authorList>
    </citation>
    <scope>NUCLEOTIDE SEQUENCE [LARGE SCALE GENOMIC DNA]</scope>
    <source>
        <strain evidence="5 6">1NDH17</strain>
    </source>
</reference>